<dbReference type="Pfam" id="PF13808">
    <property type="entry name" value="DDE_Tnp_1_assoc"/>
    <property type="match status" value="1"/>
</dbReference>
<dbReference type="Proteomes" id="UP000654604">
    <property type="component" value="Unassembled WGS sequence"/>
</dbReference>
<sequence>MNSQTGQKSYLWKHFENIEDPRTSYLIEHKLVDIVALTILAVICGADSWVEIEEYGKSKQSWLETFLELPNGIPSHDTIARLFARLCPKQLQSAFLDWINHIAQVTQGEIIAIDGKTLRHSYDSSQNQSAIHMVSAWASNNNLVLGQLKVEDKSNEITAIPKLLAVLELNGCIVTIDAMGCQKDIGKRIIEKGGDYILSLKGNQGNLFEDVKQLSDWALKNNYQQIINEKYETIEKNHGRIEKRRYWLMNSVADFIDSEKWVGLKTIGIVESERKILGQKATLERRYYLTSLDHGVETFARGIRSHWGIENKLHWCLDVGFREDESRIRKGNSSENMAVIRHIALNLLNKEKSCSRGKKAKRLKAGWDNDYLFKILSA</sequence>
<dbReference type="InterPro" id="IPR047647">
    <property type="entry name" value="ISAs1_transpos"/>
</dbReference>
<protein>
    <submittedName>
        <fullName evidence="3">ISAs1 family transposase</fullName>
    </submittedName>
</protein>
<dbReference type="NCBIfam" id="NF033564">
    <property type="entry name" value="transpos_ISAs1"/>
    <property type="match status" value="1"/>
</dbReference>
<gene>
    <name evidence="3" type="ORF">IQ215_04000</name>
</gene>
<dbReference type="PANTHER" id="PTHR30298">
    <property type="entry name" value="H REPEAT-ASSOCIATED PREDICTED TRANSPOSASE"/>
    <property type="match status" value="1"/>
</dbReference>
<comment type="caution">
    <text evidence="3">The sequence shown here is derived from an EMBL/GenBank/DDBJ whole genome shotgun (WGS) entry which is preliminary data.</text>
</comment>
<feature type="domain" description="H repeat-associated protein N-terminal" evidence="2">
    <location>
        <begin position="12"/>
        <end position="99"/>
    </location>
</feature>
<evidence type="ECO:0000259" key="2">
    <source>
        <dbReference type="Pfam" id="PF13808"/>
    </source>
</evidence>
<organism evidence="3 4">
    <name type="scientific">Cyanobacterium stanieri LEGE 03274</name>
    <dbReference type="NCBI Taxonomy" id="1828756"/>
    <lineage>
        <taxon>Bacteria</taxon>
        <taxon>Bacillati</taxon>
        <taxon>Cyanobacteriota</taxon>
        <taxon>Cyanophyceae</taxon>
        <taxon>Oscillatoriophycideae</taxon>
        <taxon>Chroococcales</taxon>
        <taxon>Geminocystaceae</taxon>
        <taxon>Cyanobacterium</taxon>
    </lineage>
</organism>
<feature type="domain" description="Transposase IS4-like" evidence="1">
    <location>
        <begin position="108"/>
        <end position="347"/>
    </location>
</feature>
<dbReference type="InterPro" id="IPR032806">
    <property type="entry name" value="YbfD_N"/>
</dbReference>
<dbReference type="Pfam" id="PF01609">
    <property type="entry name" value="DDE_Tnp_1"/>
    <property type="match status" value="1"/>
</dbReference>
<evidence type="ECO:0000313" key="4">
    <source>
        <dbReference type="Proteomes" id="UP000654604"/>
    </source>
</evidence>
<name>A0ABR9V1T9_9CHRO</name>
<evidence type="ECO:0000313" key="3">
    <source>
        <dbReference type="EMBL" id="MBE9221852.1"/>
    </source>
</evidence>
<dbReference type="InterPro" id="IPR002559">
    <property type="entry name" value="Transposase_11"/>
</dbReference>
<proteinExistence type="predicted"/>
<accession>A0ABR9V1T9</accession>
<dbReference type="EMBL" id="JADEWC010000005">
    <property type="protein sequence ID" value="MBE9221852.1"/>
    <property type="molecule type" value="Genomic_DNA"/>
</dbReference>
<dbReference type="InterPro" id="IPR051698">
    <property type="entry name" value="Transposase_11-like"/>
</dbReference>
<keyword evidence="4" id="KW-1185">Reference proteome</keyword>
<dbReference type="PANTHER" id="PTHR30298:SF0">
    <property type="entry name" value="PROTEIN YBFL-RELATED"/>
    <property type="match status" value="1"/>
</dbReference>
<reference evidence="3 4" key="1">
    <citation type="submission" date="2020-10" db="EMBL/GenBank/DDBJ databases">
        <authorList>
            <person name="Castelo-Branco R."/>
            <person name="Eusebio N."/>
            <person name="Adriana R."/>
            <person name="Vieira A."/>
            <person name="Brugerolle De Fraissinette N."/>
            <person name="Rezende De Castro R."/>
            <person name="Schneider M.P."/>
            <person name="Vasconcelos V."/>
            <person name="Leao P.N."/>
        </authorList>
    </citation>
    <scope>NUCLEOTIDE SEQUENCE [LARGE SCALE GENOMIC DNA]</scope>
    <source>
        <strain evidence="3 4">LEGE 03274</strain>
    </source>
</reference>
<evidence type="ECO:0000259" key="1">
    <source>
        <dbReference type="Pfam" id="PF01609"/>
    </source>
</evidence>